<evidence type="ECO:0000256" key="12">
    <source>
        <dbReference type="ARBA" id="ARBA00022741"/>
    </source>
</evidence>
<dbReference type="Proteomes" id="UP000005561">
    <property type="component" value="Unassembled WGS sequence"/>
</dbReference>
<evidence type="ECO:0000256" key="4">
    <source>
        <dbReference type="ARBA" id="ARBA00003889"/>
    </source>
</evidence>
<evidence type="ECO:0000313" key="20">
    <source>
        <dbReference type="Proteomes" id="UP000005561"/>
    </source>
</evidence>
<gene>
    <name evidence="19" type="ORF">BRYFOR_07103</name>
</gene>
<dbReference type="STRING" id="168384.SAMN05660368_00290"/>
<comment type="caution">
    <text evidence="19">The sequence shown here is derived from an EMBL/GenBank/DDBJ whole genome shotgun (WGS) entry which is preliminary data.</text>
</comment>
<keyword evidence="12" id="KW-0547">Nucleotide-binding</keyword>
<comment type="pathway">
    <text evidence="6">Cofactor biosynthesis; adenosylcobalamin biosynthesis; adenosylcobalamin from cob(II)yrinate a,c-diamide: step 5/7.</text>
</comment>
<keyword evidence="15" id="KW-0342">GTP-binding</keyword>
<evidence type="ECO:0000256" key="18">
    <source>
        <dbReference type="SAM" id="MobiDB-lite"/>
    </source>
</evidence>
<evidence type="ECO:0000256" key="17">
    <source>
        <dbReference type="ARBA" id="ARBA00030571"/>
    </source>
</evidence>
<sequence length="158" mass="17404">MKLIIGGSYQGKKEAAGRLFGLCASDFTDGRTCAYDEIFTCRAIADFHEFIRRFMQEPEQMDASGVNAEPRQPENPEVDAEPDAPAYSRLNRLPQELAEKNPQICIVSNEIGYGVVPVDAQERAWRELTGRICCRIAADSDTVVRVAAGIPVVIKGNV</sequence>
<dbReference type="RefSeq" id="WP_006861895.1">
    <property type="nucleotide sequence ID" value="NZ_ACCL02000008.1"/>
</dbReference>
<dbReference type="OrthoDB" id="1766664at2"/>
<dbReference type="GO" id="GO:0009236">
    <property type="term" value="P:cobalamin biosynthetic process"/>
    <property type="evidence" value="ECO:0007669"/>
    <property type="project" value="UniProtKB-UniPathway"/>
</dbReference>
<dbReference type="GO" id="GO:0005525">
    <property type="term" value="F:GTP binding"/>
    <property type="evidence" value="ECO:0007669"/>
    <property type="project" value="UniProtKB-KW"/>
</dbReference>
<dbReference type="GO" id="GO:0043752">
    <property type="term" value="F:adenosylcobinamide kinase activity"/>
    <property type="evidence" value="ECO:0007669"/>
    <property type="project" value="UniProtKB-EC"/>
</dbReference>
<accession>C6LEQ2</accession>
<dbReference type="GO" id="GO:0005524">
    <property type="term" value="F:ATP binding"/>
    <property type="evidence" value="ECO:0007669"/>
    <property type="project" value="UniProtKB-KW"/>
</dbReference>
<evidence type="ECO:0000256" key="3">
    <source>
        <dbReference type="ARBA" id="ARBA00001522"/>
    </source>
</evidence>
<evidence type="ECO:0000256" key="2">
    <source>
        <dbReference type="ARBA" id="ARBA00000711"/>
    </source>
</evidence>
<dbReference type="InterPro" id="IPR027417">
    <property type="entry name" value="P-loop_NTPase"/>
</dbReference>
<dbReference type="SUPFAM" id="SSF52540">
    <property type="entry name" value="P-loop containing nucleoside triphosphate hydrolases"/>
    <property type="match status" value="1"/>
</dbReference>
<dbReference type="Gene3D" id="3.40.50.300">
    <property type="entry name" value="P-loop containing nucleotide triphosphate hydrolases"/>
    <property type="match status" value="1"/>
</dbReference>
<dbReference type="EC" id="2.7.1.156" evidence="8"/>
<evidence type="ECO:0000256" key="14">
    <source>
        <dbReference type="ARBA" id="ARBA00022840"/>
    </source>
</evidence>
<comment type="pathway">
    <text evidence="5">Cofactor biosynthesis; adenosylcobalamin biosynthesis; adenosylcobalamin from cob(II)yrinate a,c-diamide: step 6/7.</text>
</comment>
<organism evidence="19 20">
    <name type="scientific">Marvinbryantia formatexigens DSM 14469</name>
    <dbReference type="NCBI Taxonomy" id="478749"/>
    <lineage>
        <taxon>Bacteria</taxon>
        <taxon>Bacillati</taxon>
        <taxon>Bacillota</taxon>
        <taxon>Clostridia</taxon>
        <taxon>Lachnospirales</taxon>
        <taxon>Lachnospiraceae</taxon>
        <taxon>Marvinbryantia</taxon>
    </lineage>
</organism>
<evidence type="ECO:0000256" key="7">
    <source>
        <dbReference type="ARBA" id="ARBA00007490"/>
    </source>
</evidence>
<dbReference type="EC" id="2.7.7.62" evidence="9"/>
<evidence type="ECO:0000256" key="9">
    <source>
        <dbReference type="ARBA" id="ARBA00012523"/>
    </source>
</evidence>
<evidence type="ECO:0000256" key="13">
    <source>
        <dbReference type="ARBA" id="ARBA00022777"/>
    </source>
</evidence>
<dbReference type="Pfam" id="PF02283">
    <property type="entry name" value="CobU"/>
    <property type="match status" value="1"/>
</dbReference>
<evidence type="ECO:0000256" key="10">
    <source>
        <dbReference type="ARBA" id="ARBA00022573"/>
    </source>
</evidence>
<evidence type="ECO:0000256" key="8">
    <source>
        <dbReference type="ARBA" id="ARBA00012016"/>
    </source>
</evidence>
<dbReference type="PANTHER" id="PTHR34848:SF1">
    <property type="entry name" value="BIFUNCTIONAL ADENOSYLCOBALAMIN BIOSYNTHESIS PROTEIN COBU"/>
    <property type="match status" value="1"/>
</dbReference>
<keyword evidence="11" id="KW-0808">Transferase</keyword>
<proteinExistence type="inferred from homology"/>
<comment type="catalytic activity">
    <reaction evidence="1">
        <text>adenosylcob(III)inamide + ATP = adenosylcob(III)inamide phosphate + ADP + H(+)</text>
        <dbReference type="Rhea" id="RHEA:15769"/>
        <dbReference type="ChEBI" id="CHEBI:2480"/>
        <dbReference type="ChEBI" id="CHEBI:15378"/>
        <dbReference type="ChEBI" id="CHEBI:30616"/>
        <dbReference type="ChEBI" id="CHEBI:58502"/>
        <dbReference type="ChEBI" id="CHEBI:456216"/>
        <dbReference type="EC" id="2.7.1.156"/>
    </reaction>
</comment>
<protein>
    <recommendedName>
        <fullName evidence="16">Adenosylcobinamide kinase</fullName>
        <ecNumber evidence="8">2.7.1.156</ecNumber>
        <ecNumber evidence="9">2.7.7.62</ecNumber>
    </recommendedName>
    <alternativeName>
        <fullName evidence="17">Adenosylcobinamide-phosphate guanylyltransferase</fullName>
    </alternativeName>
</protein>
<comment type="similarity">
    <text evidence="7">Belongs to the CobU/CobP family.</text>
</comment>
<evidence type="ECO:0000256" key="11">
    <source>
        <dbReference type="ARBA" id="ARBA00022679"/>
    </source>
</evidence>
<evidence type="ECO:0000256" key="6">
    <source>
        <dbReference type="ARBA" id="ARBA00005159"/>
    </source>
</evidence>
<dbReference type="PANTHER" id="PTHR34848">
    <property type="match status" value="1"/>
</dbReference>
<dbReference type="GO" id="GO:0008820">
    <property type="term" value="F:cobinamide phosphate guanylyltransferase activity"/>
    <property type="evidence" value="ECO:0007669"/>
    <property type="project" value="UniProtKB-EC"/>
</dbReference>
<dbReference type="eggNOG" id="COG2087">
    <property type="taxonomic scope" value="Bacteria"/>
</dbReference>
<evidence type="ECO:0000256" key="1">
    <source>
        <dbReference type="ARBA" id="ARBA00000312"/>
    </source>
</evidence>
<evidence type="ECO:0000256" key="16">
    <source>
        <dbReference type="ARBA" id="ARBA00029570"/>
    </source>
</evidence>
<keyword evidence="14" id="KW-0067">ATP-binding</keyword>
<dbReference type="UniPathway" id="UPA00148">
    <property type="reaction ID" value="UER00236"/>
</dbReference>
<evidence type="ECO:0000256" key="5">
    <source>
        <dbReference type="ARBA" id="ARBA00004692"/>
    </source>
</evidence>
<dbReference type="AlphaFoldDB" id="C6LEQ2"/>
<keyword evidence="13" id="KW-0418">Kinase</keyword>
<comment type="catalytic activity">
    <reaction evidence="3">
        <text>adenosylcob(III)inamide + GTP = adenosylcob(III)inamide phosphate + GDP + H(+)</text>
        <dbReference type="Rhea" id="RHEA:15765"/>
        <dbReference type="ChEBI" id="CHEBI:2480"/>
        <dbReference type="ChEBI" id="CHEBI:15378"/>
        <dbReference type="ChEBI" id="CHEBI:37565"/>
        <dbReference type="ChEBI" id="CHEBI:58189"/>
        <dbReference type="ChEBI" id="CHEBI:58502"/>
        <dbReference type="EC" id="2.7.1.156"/>
    </reaction>
</comment>
<reference evidence="19" key="1">
    <citation type="submission" date="2009-07" db="EMBL/GenBank/DDBJ databases">
        <authorList>
            <person name="Weinstock G."/>
            <person name="Sodergren E."/>
            <person name="Clifton S."/>
            <person name="Fulton L."/>
            <person name="Fulton B."/>
            <person name="Courtney L."/>
            <person name="Fronick C."/>
            <person name="Harrison M."/>
            <person name="Strong C."/>
            <person name="Farmer C."/>
            <person name="Delahaunty K."/>
            <person name="Markovic C."/>
            <person name="Hall O."/>
            <person name="Minx P."/>
            <person name="Tomlinson C."/>
            <person name="Mitreva M."/>
            <person name="Nelson J."/>
            <person name="Hou S."/>
            <person name="Wollam A."/>
            <person name="Pepin K.H."/>
            <person name="Johnson M."/>
            <person name="Bhonagiri V."/>
            <person name="Nash W.E."/>
            <person name="Warren W."/>
            <person name="Chinwalla A."/>
            <person name="Mardis E.R."/>
            <person name="Wilson R.K."/>
        </authorList>
    </citation>
    <scope>NUCLEOTIDE SEQUENCE [LARGE SCALE GENOMIC DNA]</scope>
    <source>
        <strain evidence="19">DSM 14469</strain>
    </source>
</reference>
<comment type="function">
    <text evidence="4">Catalyzes ATP-dependent phosphorylation of adenosylcobinamide and addition of GMP to adenosylcobinamide phosphate.</text>
</comment>
<dbReference type="EMBL" id="ACCL02000008">
    <property type="protein sequence ID" value="EET61035.1"/>
    <property type="molecule type" value="Genomic_DNA"/>
</dbReference>
<feature type="region of interest" description="Disordered" evidence="18">
    <location>
        <begin position="61"/>
        <end position="84"/>
    </location>
</feature>
<dbReference type="InterPro" id="IPR003203">
    <property type="entry name" value="CobU/CobP"/>
</dbReference>
<keyword evidence="10" id="KW-0169">Cobalamin biosynthesis</keyword>
<evidence type="ECO:0000313" key="19">
    <source>
        <dbReference type="EMBL" id="EET61035.1"/>
    </source>
</evidence>
<evidence type="ECO:0000256" key="15">
    <source>
        <dbReference type="ARBA" id="ARBA00023134"/>
    </source>
</evidence>
<name>C6LEQ2_9FIRM</name>
<keyword evidence="20" id="KW-1185">Reference proteome</keyword>
<comment type="catalytic activity">
    <reaction evidence="2">
        <text>adenosylcob(III)inamide phosphate + GTP + H(+) = adenosylcob(III)inamide-GDP + diphosphate</text>
        <dbReference type="Rhea" id="RHEA:22712"/>
        <dbReference type="ChEBI" id="CHEBI:15378"/>
        <dbReference type="ChEBI" id="CHEBI:33019"/>
        <dbReference type="ChEBI" id="CHEBI:37565"/>
        <dbReference type="ChEBI" id="CHEBI:58502"/>
        <dbReference type="ChEBI" id="CHEBI:60487"/>
        <dbReference type="EC" id="2.7.7.62"/>
    </reaction>
</comment>